<keyword evidence="5" id="KW-0175">Coiled coil</keyword>
<evidence type="ECO:0000256" key="3">
    <source>
        <dbReference type="ARBA" id="ARBA00022833"/>
    </source>
</evidence>
<dbReference type="GO" id="GO:0008270">
    <property type="term" value="F:zinc ion binding"/>
    <property type="evidence" value="ECO:0007669"/>
    <property type="project" value="UniProtKB-KW"/>
</dbReference>
<keyword evidence="3" id="KW-0862">Zinc</keyword>
<dbReference type="PROSITE" id="PS50089">
    <property type="entry name" value="ZF_RING_2"/>
    <property type="match status" value="1"/>
</dbReference>
<accession>A0A9E7K0A1</accession>
<dbReference type="CDD" id="cd16649">
    <property type="entry name" value="mRING-HC-C3HC5_CGRF1-like"/>
    <property type="match status" value="1"/>
</dbReference>
<evidence type="ECO:0000256" key="5">
    <source>
        <dbReference type="SAM" id="Coils"/>
    </source>
</evidence>
<reference evidence="8" key="1">
    <citation type="submission" date="2022-05" db="EMBL/GenBank/DDBJ databases">
        <title>The Musa troglodytarum L. genome provides insights into the mechanism of non-climacteric behaviour and enrichment of carotenoids.</title>
        <authorList>
            <person name="Wang J."/>
        </authorList>
    </citation>
    <scope>NUCLEOTIDE SEQUENCE</scope>
    <source>
        <tissue evidence="8">Leaf</tissue>
    </source>
</reference>
<dbReference type="InterPro" id="IPR013083">
    <property type="entry name" value="Znf_RING/FYVE/PHD"/>
</dbReference>
<dbReference type="InterPro" id="IPR001841">
    <property type="entry name" value="Znf_RING"/>
</dbReference>
<sequence>MATQAQRRCRFLLPSRSQGKGKEMDFPQAAPGVVDSAPASFADGAAPHPRKRGRDAIGVPVAAAPQQQSHPANLFSLQPEPCSGALPPPTLVSLAQLRSRPPPIVSTGLHLSFEEQHQQQNQKQSDPLPSSSSCSILPSSLLPEEIAPYINQQKDEIGKLLYAQGEQLRQAFAEKWRRHCRSLLGVAKEWAAAWLREKEADVELAMRRSAELEDSLSRLRTESMAWQAKAIANQATAAALHARLQQAAAAPTPAKGRESAEDAESAFVDAGRVEPERAACRVCRGRPASVVLLPCRHLCLCDACDDDSGGGGGGGGGAAESCPVCRCVTTASVRVLLA</sequence>
<evidence type="ECO:0000313" key="8">
    <source>
        <dbReference type="EMBL" id="URD99868.1"/>
    </source>
</evidence>
<name>A0A9E7K0A1_9LILI</name>
<evidence type="ECO:0000256" key="1">
    <source>
        <dbReference type="ARBA" id="ARBA00022723"/>
    </source>
</evidence>
<gene>
    <name evidence="8" type="ORF">MUK42_30702</name>
</gene>
<proteinExistence type="predicted"/>
<protein>
    <recommendedName>
        <fullName evidence="7">RING-type domain-containing protein</fullName>
    </recommendedName>
</protein>
<evidence type="ECO:0000313" key="9">
    <source>
        <dbReference type="Proteomes" id="UP001055439"/>
    </source>
</evidence>
<dbReference type="Gene3D" id="3.30.40.10">
    <property type="entry name" value="Zinc/RING finger domain, C3HC4 (zinc finger)"/>
    <property type="match status" value="1"/>
</dbReference>
<feature type="domain" description="RING-type" evidence="7">
    <location>
        <begin position="280"/>
        <end position="326"/>
    </location>
</feature>
<keyword evidence="9" id="KW-1185">Reference proteome</keyword>
<dbReference type="AlphaFoldDB" id="A0A9E7K0A1"/>
<feature type="compositionally biased region" description="Low complexity" evidence="6">
    <location>
        <begin position="118"/>
        <end position="134"/>
    </location>
</feature>
<evidence type="ECO:0000256" key="4">
    <source>
        <dbReference type="PROSITE-ProRule" id="PRU00175"/>
    </source>
</evidence>
<evidence type="ECO:0000256" key="6">
    <source>
        <dbReference type="SAM" id="MobiDB-lite"/>
    </source>
</evidence>
<feature type="region of interest" description="Disordered" evidence="6">
    <location>
        <begin position="1"/>
        <end position="54"/>
    </location>
</feature>
<dbReference type="OrthoDB" id="1711136at2759"/>
<dbReference type="EMBL" id="CP097506">
    <property type="protein sequence ID" value="URD99868.1"/>
    <property type="molecule type" value="Genomic_DNA"/>
</dbReference>
<dbReference type="Pfam" id="PF13920">
    <property type="entry name" value="zf-C3HC4_3"/>
    <property type="match status" value="1"/>
</dbReference>
<evidence type="ECO:0000256" key="2">
    <source>
        <dbReference type="ARBA" id="ARBA00022771"/>
    </source>
</evidence>
<keyword evidence="2 4" id="KW-0863">Zinc-finger</keyword>
<dbReference type="GO" id="GO:0004842">
    <property type="term" value="F:ubiquitin-protein transferase activity"/>
    <property type="evidence" value="ECO:0007669"/>
    <property type="project" value="TreeGrafter"/>
</dbReference>
<evidence type="ECO:0000259" key="7">
    <source>
        <dbReference type="PROSITE" id="PS50089"/>
    </source>
</evidence>
<organism evidence="8 9">
    <name type="scientific">Musa troglodytarum</name>
    <name type="common">fe'i banana</name>
    <dbReference type="NCBI Taxonomy" id="320322"/>
    <lineage>
        <taxon>Eukaryota</taxon>
        <taxon>Viridiplantae</taxon>
        <taxon>Streptophyta</taxon>
        <taxon>Embryophyta</taxon>
        <taxon>Tracheophyta</taxon>
        <taxon>Spermatophyta</taxon>
        <taxon>Magnoliopsida</taxon>
        <taxon>Liliopsida</taxon>
        <taxon>Zingiberales</taxon>
        <taxon>Musaceae</taxon>
        <taxon>Musa</taxon>
    </lineage>
</organism>
<dbReference type="Proteomes" id="UP001055439">
    <property type="component" value="Chromosome 4"/>
</dbReference>
<dbReference type="PANTHER" id="PTHR42647:SF5">
    <property type="entry name" value="SBP (S-RIBONUCLEASE BINDING PROTEIN) FAMILY PROTEIN"/>
    <property type="match status" value="1"/>
</dbReference>
<dbReference type="SMART" id="SM00184">
    <property type="entry name" value="RING"/>
    <property type="match status" value="1"/>
</dbReference>
<feature type="region of interest" description="Disordered" evidence="6">
    <location>
        <begin position="115"/>
        <end position="134"/>
    </location>
</feature>
<feature type="coiled-coil region" evidence="5">
    <location>
        <begin position="195"/>
        <end position="222"/>
    </location>
</feature>
<dbReference type="SUPFAM" id="SSF57850">
    <property type="entry name" value="RING/U-box"/>
    <property type="match status" value="1"/>
</dbReference>
<dbReference type="PANTHER" id="PTHR42647">
    <property type="entry name" value="SBP (S-RIBONUCLEASE BINDING PROTEIN) FAMILY PROTEIN"/>
    <property type="match status" value="1"/>
</dbReference>
<keyword evidence="1" id="KW-0479">Metal-binding</keyword>